<proteinExistence type="predicted"/>
<organism evidence="2 3">
    <name type="scientific">candidate division KD3-62 bacterium DG_56</name>
    <dbReference type="NCBI Taxonomy" id="1704032"/>
    <lineage>
        <taxon>Bacteria</taxon>
        <taxon>candidate division KD3-62</taxon>
    </lineage>
</organism>
<evidence type="ECO:0000256" key="1">
    <source>
        <dbReference type="SAM" id="MobiDB-lite"/>
    </source>
</evidence>
<feature type="compositionally biased region" description="Polar residues" evidence="1">
    <location>
        <begin position="42"/>
        <end position="60"/>
    </location>
</feature>
<evidence type="ECO:0000313" key="3">
    <source>
        <dbReference type="Proteomes" id="UP000052020"/>
    </source>
</evidence>
<dbReference type="EMBL" id="LIZY01000135">
    <property type="protein sequence ID" value="KPJ62007.1"/>
    <property type="molecule type" value="Genomic_DNA"/>
</dbReference>
<sequence length="60" mass="6299">MSPSIVQVKIAIQGALDSTVNVGQTLVWPSEIATRQSDRNRSQGSQVGRSHTASIHSPGG</sequence>
<evidence type="ECO:0000313" key="2">
    <source>
        <dbReference type="EMBL" id="KPJ62007.1"/>
    </source>
</evidence>
<gene>
    <name evidence="2" type="ORF">AMK68_05440</name>
</gene>
<dbReference type="AlphaFoldDB" id="A0A0S7XHS0"/>
<name>A0A0S7XHS0_9BACT</name>
<accession>A0A0S7XHS0</accession>
<dbReference type="Proteomes" id="UP000052020">
    <property type="component" value="Unassembled WGS sequence"/>
</dbReference>
<reference evidence="2 3" key="1">
    <citation type="journal article" date="2015" name="Microbiome">
        <title>Genomic resolution of linkages in carbon, nitrogen, and sulfur cycling among widespread estuary sediment bacteria.</title>
        <authorList>
            <person name="Baker B.J."/>
            <person name="Lazar C.S."/>
            <person name="Teske A.P."/>
            <person name="Dick G.J."/>
        </authorList>
    </citation>
    <scope>NUCLEOTIDE SEQUENCE [LARGE SCALE GENOMIC DNA]</scope>
    <source>
        <strain evidence="2">DG_56</strain>
    </source>
</reference>
<comment type="caution">
    <text evidence="2">The sequence shown here is derived from an EMBL/GenBank/DDBJ whole genome shotgun (WGS) entry which is preliminary data.</text>
</comment>
<feature type="region of interest" description="Disordered" evidence="1">
    <location>
        <begin position="31"/>
        <end position="60"/>
    </location>
</feature>
<protein>
    <submittedName>
        <fullName evidence="2">Uncharacterized protein</fullName>
    </submittedName>
</protein>